<dbReference type="STRING" id="13035.Dacsa_1183"/>
<dbReference type="EMBL" id="CP003944">
    <property type="protein sequence ID" value="AFZ49884.1"/>
    <property type="molecule type" value="Genomic_DNA"/>
</dbReference>
<evidence type="ECO:0000313" key="1">
    <source>
        <dbReference type="EMBL" id="AFZ49884.1"/>
    </source>
</evidence>
<dbReference type="HOGENOM" id="CLU_3342819_0_0_3"/>
<dbReference type="KEGG" id="dsl:Dacsa_1183"/>
<accession>K9YSM3</accession>
<sequence length="37" mass="4105">MGDKEDKEVIFLPDLPHLPHLAFCLLPLASCLTTPKT</sequence>
<keyword evidence="2" id="KW-1185">Reference proteome</keyword>
<dbReference type="AlphaFoldDB" id="K9YSM3"/>
<organism evidence="1 2">
    <name type="scientific">Dactylococcopsis salina (strain PCC 8305)</name>
    <name type="common">Myxobactron salinum</name>
    <dbReference type="NCBI Taxonomy" id="13035"/>
    <lineage>
        <taxon>Bacteria</taxon>
        <taxon>Bacillati</taxon>
        <taxon>Cyanobacteriota</taxon>
        <taxon>Cyanophyceae</taxon>
        <taxon>Nodosilineales</taxon>
        <taxon>Cymatolegaceae</taxon>
        <taxon>Dactylococcopsis</taxon>
    </lineage>
</organism>
<evidence type="ECO:0000313" key="2">
    <source>
        <dbReference type="Proteomes" id="UP000010482"/>
    </source>
</evidence>
<proteinExistence type="predicted"/>
<protein>
    <submittedName>
        <fullName evidence="1">Uncharacterized protein</fullName>
    </submittedName>
</protein>
<reference evidence="1" key="1">
    <citation type="submission" date="2012-04" db="EMBL/GenBank/DDBJ databases">
        <title>Finished genome of Dactylococcopsis salina PCC 8305.</title>
        <authorList>
            <consortium name="US DOE Joint Genome Institute"/>
            <person name="Gugger M."/>
            <person name="Coursin T."/>
            <person name="Rippka R."/>
            <person name="Tandeau De Marsac N."/>
            <person name="Huntemann M."/>
            <person name="Wei C.-L."/>
            <person name="Han J."/>
            <person name="Detter J.C."/>
            <person name="Han C."/>
            <person name="Tapia R."/>
            <person name="Daligault H."/>
            <person name="Chen A."/>
            <person name="Krypides N."/>
            <person name="Mavromatis K."/>
            <person name="Markowitz V."/>
            <person name="Szeto E."/>
            <person name="Ivanova N."/>
            <person name="Ovchinnikova G."/>
            <person name="Pagani I."/>
            <person name="Pati A."/>
            <person name="Goodwin L."/>
            <person name="Peters L."/>
            <person name="Pitluck S."/>
            <person name="Woyke T."/>
            <person name="Kerfeld C."/>
        </authorList>
    </citation>
    <scope>NUCLEOTIDE SEQUENCE [LARGE SCALE GENOMIC DNA]</scope>
    <source>
        <strain evidence="1">PCC 8305</strain>
    </source>
</reference>
<dbReference type="Proteomes" id="UP000010482">
    <property type="component" value="Chromosome"/>
</dbReference>
<gene>
    <name evidence="1" type="ORF">Dacsa_1183</name>
</gene>
<name>K9YSM3_DACS8</name>